<keyword evidence="2" id="KW-0436">Ligase</keyword>
<dbReference type="InterPro" id="IPR004143">
    <property type="entry name" value="BPL_LPL_catalytic"/>
</dbReference>
<dbReference type="RefSeq" id="WP_190965964.1">
    <property type="nucleotide sequence ID" value="NZ_JACJTB010000001.1"/>
</dbReference>
<keyword evidence="3" id="KW-1185">Reference proteome</keyword>
<evidence type="ECO:0000259" key="1">
    <source>
        <dbReference type="PROSITE" id="PS51733"/>
    </source>
</evidence>
<dbReference type="Proteomes" id="UP000603457">
    <property type="component" value="Unassembled WGS sequence"/>
</dbReference>
<comment type="caution">
    <text evidence="2">The sequence shown here is derived from an EMBL/GenBank/DDBJ whole genome shotgun (WGS) entry which is preliminary data.</text>
</comment>
<evidence type="ECO:0000313" key="3">
    <source>
        <dbReference type="Proteomes" id="UP000603457"/>
    </source>
</evidence>
<protein>
    <submittedName>
        <fullName evidence="2">Lipoate--protein ligase family protein</fullName>
    </submittedName>
</protein>
<feature type="domain" description="BPL/LPL catalytic" evidence="1">
    <location>
        <begin position="34"/>
        <end position="222"/>
    </location>
</feature>
<dbReference type="PANTHER" id="PTHR43679:SF2">
    <property type="entry name" value="OCTANOYL-[GCVH]:PROTEIN N-OCTANOYLTRANSFERASE"/>
    <property type="match status" value="1"/>
</dbReference>
<dbReference type="Gene3D" id="3.30.930.10">
    <property type="entry name" value="Bira Bifunctional Protein, Domain 2"/>
    <property type="match status" value="1"/>
</dbReference>
<dbReference type="PROSITE" id="PS51733">
    <property type="entry name" value="BPL_LPL_CATALYTIC"/>
    <property type="match status" value="1"/>
</dbReference>
<dbReference type="Pfam" id="PF21948">
    <property type="entry name" value="LplA-B_cat"/>
    <property type="match status" value="1"/>
</dbReference>
<dbReference type="PANTHER" id="PTHR43679">
    <property type="entry name" value="OCTANOYLTRANSFERASE LIPM-RELATED"/>
    <property type="match status" value="1"/>
</dbReference>
<reference evidence="2 3" key="1">
    <citation type="journal article" date="2020" name="ISME J.">
        <title>Comparative genomics reveals insights into cyanobacterial evolution and habitat adaptation.</title>
        <authorList>
            <person name="Chen M.Y."/>
            <person name="Teng W.K."/>
            <person name="Zhao L."/>
            <person name="Hu C.X."/>
            <person name="Zhou Y.K."/>
            <person name="Han B.P."/>
            <person name="Song L.R."/>
            <person name="Shu W.S."/>
        </authorList>
    </citation>
    <scope>NUCLEOTIDE SEQUENCE [LARGE SCALE GENOMIC DNA]</scope>
    <source>
        <strain evidence="2 3">FACHB-130</strain>
    </source>
</reference>
<dbReference type="GO" id="GO:0016874">
    <property type="term" value="F:ligase activity"/>
    <property type="evidence" value="ECO:0007669"/>
    <property type="project" value="UniProtKB-KW"/>
</dbReference>
<dbReference type="InterPro" id="IPR045864">
    <property type="entry name" value="aa-tRNA-synth_II/BPL/LPL"/>
</dbReference>
<dbReference type="InterPro" id="IPR050664">
    <property type="entry name" value="Octanoyltrans_LipM/LipL"/>
</dbReference>
<name>A0ABR8FNG8_9NOSO</name>
<dbReference type="EMBL" id="JACJTB010000001">
    <property type="protein sequence ID" value="MBD2593003.1"/>
    <property type="molecule type" value="Genomic_DNA"/>
</dbReference>
<dbReference type="CDD" id="cd16443">
    <property type="entry name" value="LplA"/>
    <property type="match status" value="1"/>
</dbReference>
<organism evidence="2 3">
    <name type="scientific">Nostoc spongiaeforme FACHB-130</name>
    <dbReference type="NCBI Taxonomy" id="1357510"/>
    <lineage>
        <taxon>Bacteria</taxon>
        <taxon>Bacillati</taxon>
        <taxon>Cyanobacteriota</taxon>
        <taxon>Cyanophyceae</taxon>
        <taxon>Nostocales</taxon>
        <taxon>Nostocaceae</taxon>
        <taxon>Nostoc</taxon>
    </lineage>
</organism>
<dbReference type="SUPFAM" id="SSF55681">
    <property type="entry name" value="Class II aaRS and biotin synthetases"/>
    <property type="match status" value="1"/>
</dbReference>
<sequence length="243" mass="27630">MSNKHVWRLISFLEASGNLQMAIDKWLLEQHHLRKHPPTLRFYTWSPTAISLGYHQRQYPQAWDNLTWQGKKLDLVRRPTGGRAVLHQGDLTYAVITSGLTGNRLQAYTKICEFLIQGWRSLGVELSYGTDGRGYIHNPNCFGTATGADLILPNGAKLIGSAQLKRGDVILQHGSIRLQPDAELFAKVFGTESFNSVQFPYSLEQIMKALIAAAQDCFDMEIEVQQLSEWEWEEILNAEVRWT</sequence>
<gene>
    <name evidence="2" type="ORF">H6G74_01500</name>
</gene>
<proteinExistence type="predicted"/>
<evidence type="ECO:0000313" key="2">
    <source>
        <dbReference type="EMBL" id="MBD2593003.1"/>
    </source>
</evidence>
<accession>A0ABR8FNG8</accession>